<feature type="DNA-binding region" description="H-T-H motif" evidence="4">
    <location>
        <begin position="29"/>
        <end position="48"/>
    </location>
</feature>
<name>A0A1W2G6E2_REIFA</name>
<proteinExistence type="predicted"/>
<reference evidence="6 7" key="1">
    <citation type="submission" date="2017-04" db="EMBL/GenBank/DDBJ databases">
        <authorList>
            <person name="Afonso C.L."/>
            <person name="Miller P.J."/>
            <person name="Scott M.A."/>
            <person name="Spackman E."/>
            <person name="Goraichik I."/>
            <person name="Dimitrov K.M."/>
            <person name="Suarez D.L."/>
            <person name="Swayne D.E."/>
        </authorList>
    </citation>
    <scope>NUCLEOTIDE SEQUENCE [LARGE SCALE GENOMIC DNA]</scope>
    <source>
        <strain evidence="6 7">DSM 26133</strain>
    </source>
</reference>
<dbReference type="Gene3D" id="1.10.357.10">
    <property type="entry name" value="Tetracycline Repressor, domain 2"/>
    <property type="match status" value="1"/>
</dbReference>
<dbReference type="Pfam" id="PF16925">
    <property type="entry name" value="TetR_C_13"/>
    <property type="match status" value="1"/>
</dbReference>
<keyword evidence="7" id="KW-1185">Reference proteome</keyword>
<evidence type="ECO:0000256" key="4">
    <source>
        <dbReference type="PROSITE-ProRule" id="PRU00335"/>
    </source>
</evidence>
<dbReference type="PANTHER" id="PTHR47506">
    <property type="entry name" value="TRANSCRIPTIONAL REGULATORY PROTEIN"/>
    <property type="match status" value="1"/>
</dbReference>
<evidence type="ECO:0000313" key="7">
    <source>
        <dbReference type="Proteomes" id="UP000192472"/>
    </source>
</evidence>
<dbReference type="PROSITE" id="PS50977">
    <property type="entry name" value="HTH_TETR_2"/>
    <property type="match status" value="1"/>
</dbReference>
<dbReference type="PROSITE" id="PS01081">
    <property type="entry name" value="HTH_TETR_1"/>
    <property type="match status" value="1"/>
</dbReference>
<dbReference type="SUPFAM" id="SSF48498">
    <property type="entry name" value="Tetracyclin repressor-like, C-terminal domain"/>
    <property type="match status" value="1"/>
</dbReference>
<evidence type="ECO:0000313" key="6">
    <source>
        <dbReference type="EMBL" id="SMD32249.1"/>
    </source>
</evidence>
<dbReference type="AlphaFoldDB" id="A0A1W2G6E2"/>
<dbReference type="InterPro" id="IPR001647">
    <property type="entry name" value="HTH_TetR"/>
</dbReference>
<evidence type="ECO:0000256" key="2">
    <source>
        <dbReference type="ARBA" id="ARBA00023125"/>
    </source>
</evidence>
<organism evidence="6 7">
    <name type="scientific">Reichenbachiella faecimaris</name>
    <dbReference type="NCBI Taxonomy" id="692418"/>
    <lineage>
        <taxon>Bacteria</taxon>
        <taxon>Pseudomonadati</taxon>
        <taxon>Bacteroidota</taxon>
        <taxon>Cytophagia</taxon>
        <taxon>Cytophagales</taxon>
        <taxon>Reichenbachiellaceae</taxon>
        <taxon>Reichenbachiella</taxon>
    </lineage>
</organism>
<dbReference type="RefSeq" id="WP_084370922.1">
    <property type="nucleotide sequence ID" value="NZ_FWYF01000001.1"/>
</dbReference>
<dbReference type="InterPro" id="IPR011075">
    <property type="entry name" value="TetR_C"/>
</dbReference>
<dbReference type="STRING" id="692418.SAMN04488029_0592"/>
<dbReference type="SUPFAM" id="SSF46689">
    <property type="entry name" value="Homeodomain-like"/>
    <property type="match status" value="1"/>
</dbReference>
<evidence type="ECO:0000256" key="3">
    <source>
        <dbReference type="ARBA" id="ARBA00023163"/>
    </source>
</evidence>
<dbReference type="GO" id="GO:0003677">
    <property type="term" value="F:DNA binding"/>
    <property type="evidence" value="ECO:0007669"/>
    <property type="project" value="UniProtKB-UniRule"/>
</dbReference>
<evidence type="ECO:0000256" key="1">
    <source>
        <dbReference type="ARBA" id="ARBA00023015"/>
    </source>
</evidence>
<dbReference type="InterPro" id="IPR036271">
    <property type="entry name" value="Tet_transcr_reg_TetR-rel_C_sf"/>
</dbReference>
<dbReference type="Pfam" id="PF00440">
    <property type="entry name" value="TetR_N"/>
    <property type="match status" value="1"/>
</dbReference>
<protein>
    <submittedName>
        <fullName evidence="6">Transcriptional regulator, TetR family</fullName>
    </submittedName>
</protein>
<keyword evidence="2 4" id="KW-0238">DNA-binding</keyword>
<dbReference type="EMBL" id="FWYF01000001">
    <property type="protein sequence ID" value="SMD32249.1"/>
    <property type="molecule type" value="Genomic_DNA"/>
</dbReference>
<dbReference type="OrthoDB" id="9798857at2"/>
<keyword evidence="1" id="KW-0805">Transcription regulation</keyword>
<dbReference type="Proteomes" id="UP000192472">
    <property type="component" value="Unassembled WGS sequence"/>
</dbReference>
<dbReference type="PANTHER" id="PTHR47506:SF1">
    <property type="entry name" value="HTH-TYPE TRANSCRIPTIONAL REGULATOR YJDC"/>
    <property type="match status" value="1"/>
</dbReference>
<dbReference type="InterPro" id="IPR023772">
    <property type="entry name" value="DNA-bd_HTH_TetR-type_CS"/>
</dbReference>
<sequence length="204" mass="23435">MGRDGKPTRAKILTESKNLVLQNGFAGTTIDQILGKTGITKGAFFYHFKSKSDLAKALIEEYIENDKAELAHALKDTEAYISNPFDRLLHFVQWFIDLLTELEEIPGCLYASYSYEPSHFNDDIKKYISESILMWRGVFNQMLTEVLKSHTTKMEIDTKSLADHFVVILEGSFIVSKAINRKEISAKQLKHFKNYLEIVFEQKT</sequence>
<dbReference type="PRINTS" id="PR00455">
    <property type="entry name" value="HTHTETR"/>
</dbReference>
<feature type="domain" description="HTH tetR-type" evidence="5">
    <location>
        <begin position="6"/>
        <end position="66"/>
    </location>
</feature>
<gene>
    <name evidence="6" type="ORF">SAMN04488029_0592</name>
</gene>
<evidence type="ECO:0000259" key="5">
    <source>
        <dbReference type="PROSITE" id="PS50977"/>
    </source>
</evidence>
<accession>A0A1W2G6E2</accession>
<keyword evidence="3" id="KW-0804">Transcription</keyword>
<dbReference type="InterPro" id="IPR009057">
    <property type="entry name" value="Homeodomain-like_sf"/>
</dbReference>